<dbReference type="EC" id="7.6.2.2" evidence="2"/>
<name>A0AA35YRK0_LACSI</name>
<dbReference type="InterPro" id="IPR003439">
    <property type="entry name" value="ABC_transporter-like_ATP-bd"/>
</dbReference>
<organism evidence="7 8">
    <name type="scientific">Lactuca saligna</name>
    <name type="common">Willowleaf lettuce</name>
    <dbReference type="NCBI Taxonomy" id="75948"/>
    <lineage>
        <taxon>Eukaryota</taxon>
        <taxon>Viridiplantae</taxon>
        <taxon>Streptophyta</taxon>
        <taxon>Embryophyta</taxon>
        <taxon>Tracheophyta</taxon>
        <taxon>Spermatophyta</taxon>
        <taxon>Magnoliopsida</taxon>
        <taxon>eudicotyledons</taxon>
        <taxon>Gunneridae</taxon>
        <taxon>Pentapetalae</taxon>
        <taxon>asterids</taxon>
        <taxon>campanulids</taxon>
        <taxon>Asterales</taxon>
        <taxon>Asteraceae</taxon>
        <taxon>Cichorioideae</taxon>
        <taxon>Cichorieae</taxon>
        <taxon>Lactucinae</taxon>
        <taxon>Lactuca</taxon>
    </lineage>
</organism>
<dbReference type="PANTHER" id="PTHR24223:SF430">
    <property type="entry name" value="ABC-TYPE XENOBIOTIC TRANSPORTER"/>
    <property type="match status" value="1"/>
</dbReference>
<reference evidence="7" key="1">
    <citation type="submission" date="2023-04" db="EMBL/GenBank/DDBJ databases">
        <authorList>
            <person name="Vijverberg K."/>
            <person name="Xiong W."/>
            <person name="Schranz E."/>
        </authorList>
    </citation>
    <scope>NUCLEOTIDE SEQUENCE</scope>
</reference>
<dbReference type="PROSITE" id="PS50893">
    <property type="entry name" value="ABC_TRANSPORTER_2"/>
    <property type="match status" value="1"/>
</dbReference>
<sequence length="277" mass="30556">MTITDDTPTHRQKVAVCGSVGTGKSSLLYAILGEISKTLGTVGVFGSIAYVIQTSWIQSRTIQDNISNGKPMERSKYEKSIKACALDKDIEAFNHGDLTKIGQRGLNMSGVHKQRIQLARAVYNDVDIYLLDDPSSALYADTTTTLFNKKTIILITHEVEFLSSIDNILVMKDDKVTQSGNYEELLMAGTAFEELVKAHKDAITADIGQILIDKYQLKTTIMNLPHLLDSLVSDEGENWSAGQRQLFCLGRVLLRRNKILVLDEATASIDSATDTIL</sequence>
<comment type="similarity">
    <text evidence="1">Belongs to the ABC transporter superfamily. ABCC family. Conjugate transporter (TC 3.A.1.208) subfamily.</text>
</comment>
<dbReference type="PANTHER" id="PTHR24223">
    <property type="entry name" value="ATP-BINDING CASSETTE SUB-FAMILY C"/>
    <property type="match status" value="1"/>
</dbReference>
<dbReference type="EMBL" id="OX465080">
    <property type="protein sequence ID" value="CAI9278642.1"/>
    <property type="molecule type" value="Genomic_DNA"/>
</dbReference>
<evidence type="ECO:0000256" key="1">
    <source>
        <dbReference type="ARBA" id="ARBA00009726"/>
    </source>
</evidence>
<dbReference type="GO" id="GO:0016887">
    <property type="term" value="F:ATP hydrolysis activity"/>
    <property type="evidence" value="ECO:0007669"/>
    <property type="project" value="InterPro"/>
</dbReference>
<dbReference type="InterPro" id="IPR050173">
    <property type="entry name" value="ABC_transporter_C-like"/>
</dbReference>
<dbReference type="SUPFAM" id="SSF52540">
    <property type="entry name" value="P-loop containing nucleoside triphosphate hydrolases"/>
    <property type="match status" value="2"/>
</dbReference>
<proteinExistence type="inferred from homology"/>
<dbReference type="GO" id="GO:0005524">
    <property type="term" value="F:ATP binding"/>
    <property type="evidence" value="ECO:0007669"/>
    <property type="project" value="UniProtKB-KW"/>
</dbReference>
<keyword evidence="4" id="KW-0067">ATP-binding</keyword>
<dbReference type="AlphaFoldDB" id="A0AA35YRK0"/>
<evidence type="ECO:0000313" key="8">
    <source>
        <dbReference type="Proteomes" id="UP001177003"/>
    </source>
</evidence>
<dbReference type="InterPro" id="IPR003593">
    <property type="entry name" value="AAA+_ATPase"/>
</dbReference>
<evidence type="ECO:0000313" key="7">
    <source>
        <dbReference type="EMBL" id="CAI9278642.1"/>
    </source>
</evidence>
<comment type="catalytic activity">
    <reaction evidence="5">
        <text>ATP + H2O + xenobioticSide 1 = ADP + phosphate + xenobioticSide 2.</text>
        <dbReference type="EC" id="7.6.2.2"/>
    </reaction>
</comment>
<gene>
    <name evidence="7" type="ORF">LSALG_LOCUS18492</name>
</gene>
<feature type="domain" description="ABC transporter" evidence="6">
    <location>
        <begin position="1"/>
        <end position="198"/>
    </location>
</feature>
<dbReference type="Proteomes" id="UP001177003">
    <property type="component" value="Chromosome 4"/>
</dbReference>
<dbReference type="GO" id="GO:0016020">
    <property type="term" value="C:membrane"/>
    <property type="evidence" value="ECO:0007669"/>
    <property type="project" value="TreeGrafter"/>
</dbReference>
<dbReference type="GO" id="GO:0008559">
    <property type="term" value="F:ABC-type xenobiotic transporter activity"/>
    <property type="evidence" value="ECO:0007669"/>
    <property type="project" value="UniProtKB-EC"/>
</dbReference>
<evidence type="ECO:0000256" key="2">
    <source>
        <dbReference type="ARBA" id="ARBA00012191"/>
    </source>
</evidence>
<evidence type="ECO:0000256" key="4">
    <source>
        <dbReference type="ARBA" id="ARBA00022840"/>
    </source>
</evidence>
<dbReference type="Pfam" id="PF00005">
    <property type="entry name" value="ABC_tran"/>
    <property type="match status" value="2"/>
</dbReference>
<accession>A0AA35YRK0</accession>
<dbReference type="Gene3D" id="3.40.50.300">
    <property type="entry name" value="P-loop containing nucleotide triphosphate hydrolases"/>
    <property type="match status" value="2"/>
</dbReference>
<evidence type="ECO:0000259" key="6">
    <source>
        <dbReference type="PROSITE" id="PS50893"/>
    </source>
</evidence>
<keyword evidence="8" id="KW-1185">Reference proteome</keyword>
<keyword evidence="3" id="KW-0547">Nucleotide-binding</keyword>
<dbReference type="SMART" id="SM00382">
    <property type="entry name" value="AAA"/>
    <property type="match status" value="1"/>
</dbReference>
<evidence type="ECO:0000256" key="5">
    <source>
        <dbReference type="ARBA" id="ARBA00034018"/>
    </source>
</evidence>
<evidence type="ECO:0000256" key="3">
    <source>
        <dbReference type="ARBA" id="ARBA00022741"/>
    </source>
</evidence>
<protein>
    <recommendedName>
        <fullName evidence="2">ABC-type xenobiotic transporter</fullName>
        <ecNumber evidence="2">7.6.2.2</ecNumber>
    </recommendedName>
</protein>
<dbReference type="InterPro" id="IPR027417">
    <property type="entry name" value="P-loop_NTPase"/>
</dbReference>